<feature type="compositionally biased region" description="Low complexity" evidence="1">
    <location>
        <begin position="1257"/>
        <end position="1279"/>
    </location>
</feature>
<sequence length="1315" mass="141601">MIATNAHHWLFFKMAALTMESVKVVFWLIFWSSVPAVIAQQFVCYTTSSCEVEVDTQNSKIFGGVYSVRECCQEHNGTGWRALLEMNTCGSCKDPCATCKIPPKMQDPPDDTTVACNNIPEAPLGITGLETCSPITKAGYQDLPTVIFQCSYTLRRQFFSYDECNAKGYAVQEIVVTAAPPIVTAPSAAQISVCPGYVIEADKTGTPIVQTCDVIANNFTVDYSDLVTSEDVTNCTKTIRRLWSVEDECGAVVEANQTIFVDVPPLTINAPPVANITACLDDSIYVNQTGTPVVQSCAEIEDALKIEYQDAVVNTQTCHKTVQRTWTVSDQCGSSVTADQKIVVTIPAPNVQPPGAAEVAACPGEVIGTAKTGQPIIQSCQSSTGTIHIEHNDTVISENSTNCRKTLQRRWTVSDGCGALITTDQTIVVNPVAPELEAPNDTEITVCRGESLDGYDTGKPEVLSCSKNITVVHMDKVVKEDDATCRRTIQRTWLASDECGYEVEGEQLILVNPALPTITAPLDTEITICRDEDLHSKETGTPTFQSCNANATLSTNYTDFVISHNNQTCQKTVRRQWMVTDECGSSVTDDQLITVNHKPPTVLVPVDAEITTCDGDVIGTEVTGSPTVLSCNSDTSNITVDYEDTVMSKNNQTCQRKIQRRWTVIDECGSTVVVDQIIFVNVQPPTVVPPADSDVTACPGESIGTSRTGRPTIRSCHLDANNATMDYVDTILSEETDTCQKTIQRRWSVVDDCGSNVSMDQIITVLPAPPSVAPPTDIQVAACDDDVIDTDRSGVPSVHSCNPNATNTVNFVDSVISENNQTCQRTIQRQWTTTDECGVSASAYQNIIIKPVLPSIIAPADTEIVICPGEVIDVSKTGEPTVVPCSSMAGDPVTDYTDTVVSENTTACLKTIQRWWTVSDGCGQSAHADQLIRVTELKAPEITINDVVQARCENLAELRPMYNPTMTQSCFTDLLMVQSILTEITPEDIFDGPCEEISFQRKWKLDNNHCSNQSSVVRQVVQVLPAAVPTTTTMSTLPPTTSTVTTTTAFNAPSATSTFHPTTMTSKKTSSAKPSTTSTVPTSTTPTTDPHTTPVNPAASLPWRQPGRPPHMRDSMFEGVDLSPELPPELSQAKVTAIPTPARPDSGVTMSIGMPKPEEVPPPVQPIQGFRIGGVLLPSSAQELSSSQNYQDDQVQQEALTPTVQNTPGTPQSSGEQVSQAGATSSNSDRRFLATLFGSVPQLGRQLHSKTPQNDTSSSRTGSSASVSSQNDSNSDSSAHVGESSLTVGSQSGQRGLSQVFGGSGRIRGLFQGRR</sequence>
<evidence type="ECO:0000313" key="3">
    <source>
        <dbReference type="RefSeq" id="XP_013403807.1"/>
    </source>
</evidence>
<feature type="region of interest" description="Disordered" evidence="1">
    <location>
        <begin position="1055"/>
        <end position="1109"/>
    </location>
</feature>
<accession>A0A1S3J030</accession>
<keyword evidence="2" id="KW-1185">Reference proteome</keyword>
<dbReference type="OrthoDB" id="5983315at2759"/>
<proteinExistence type="predicted"/>
<dbReference type="KEGG" id="lak:106169061"/>
<feature type="compositionally biased region" description="Low complexity" evidence="1">
    <location>
        <begin position="1061"/>
        <end position="1094"/>
    </location>
</feature>
<evidence type="ECO:0000313" key="2">
    <source>
        <dbReference type="Proteomes" id="UP000085678"/>
    </source>
</evidence>
<feature type="region of interest" description="Disordered" evidence="1">
    <location>
        <begin position="1203"/>
        <end position="1227"/>
    </location>
</feature>
<organism evidence="2 3">
    <name type="scientific">Lingula anatina</name>
    <name type="common">Brachiopod</name>
    <name type="synonym">Lingula unguis</name>
    <dbReference type="NCBI Taxonomy" id="7574"/>
    <lineage>
        <taxon>Eukaryota</taxon>
        <taxon>Metazoa</taxon>
        <taxon>Spiralia</taxon>
        <taxon>Lophotrochozoa</taxon>
        <taxon>Brachiopoda</taxon>
        <taxon>Linguliformea</taxon>
        <taxon>Lingulata</taxon>
        <taxon>Lingulida</taxon>
        <taxon>Linguloidea</taxon>
        <taxon>Lingulidae</taxon>
        <taxon>Lingula</taxon>
    </lineage>
</organism>
<feature type="region of interest" description="Disordered" evidence="1">
    <location>
        <begin position="1239"/>
        <end position="1315"/>
    </location>
</feature>
<dbReference type="GeneID" id="106169061"/>
<name>A0A1S3J030_LINAN</name>
<gene>
    <name evidence="3" type="primary">LOC106169061</name>
</gene>
<dbReference type="InParanoid" id="A0A1S3J030"/>
<dbReference type="RefSeq" id="XP_013403807.1">
    <property type="nucleotide sequence ID" value="XM_013548353.2"/>
</dbReference>
<protein>
    <submittedName>
        <fullName evidence="3">Mucin-5AC isoform X1</fullName>
    </submittedName>
</protein>
<evidence type="ECO:0000256" key="1">
    <source>
        <dbReference type="SAM" id="MobiDB-lite"/>
    </source>
</evidence>
<feature type="compositionally biased region" description="Polar residues" evidence="1">
    <location>
        <begin position="1284"/>
        <end position="1297"/>
    </location>
</feature>
<reference evidence="3" key="1">
    <citation type="submission" date="2025-08" db="UniProtKB">
        <authorList>
            <consortium name="RefSeq"/>
        </authorList>
    </citation>
    <scope>IDENTIFICATION</scope>
    <source>
        <tissue evidence="3">Gonads</tissue>
    </source>
</reference>
<dbReference type="Proteomes" id="UP000085678">
    <property type="component" value="Unplaced"/>
</dbReference>